<dbReference type="OrthoDB" id="634374at2"/>
<evidence type="ECO:0000313" key="2">
    <source>
        <dbReference type="Proteomes" id="UP000290545"/>
    </source>
</evidence>
<reference evidence="1 2" key="1">
    <citation type="submission" date="2019-01" db="EMBL/GenBank/DDBJ databases">
        <title>Filimonas sp. strain TTM-71.</title>
        <authorList>
            <person name="Chen W.-M."/>
        </authorList>
    </citation>
    <scope>NUCLEOTIDE SEQUENCE [LARGE SCALE GENOMIC DNA]</scope>
    <source>
        <strain evidence="1 2">TTM-71</strain>
    </source>
</reference>
<keyword evidence="2" id="KW-1185">Reference proteome</keyword>
<gene>
    <name evidence="1" type="ORF">ESB13_00365</name>
</gene>
<dbReference type="Proteomes" id="UP000290545">
    <property type="component" value="Unassembled WGS sequence"/>
</dbReference>
<evidence type="ECO:0000313" key="1">
    <source>
        <dbReference type="EMBL" id="RXK85314.1"/>
    </source>
</evidence>
<dbReference type="RefSeq" id="WP_129001066.1">
    <property type="nucleotide sequence ID" value="NZ_SDHZ01000001.1"/>
</dbReference>
<dbReference type="Gene3D" id="1.20.120.330">
    <property type="entry name" value="Nucleotidyltransferases domain 2"/>
    <property type="match status" value="1"/>
</dbReference>
<sequence length="88" mass="9748">MQRVFPVNTPQEEELFSILKKAYCGARYDADFGVPMEAATVLYDRVGLLLKAGEAAYKKQISDWEAAVEKEATFPLSVAFVNTLMPAS</sequence>
<organism evidence="1 2">
    <name type="scientific">Filimonas effusa</name>
    <dbReference type="NCBI Taxonomy" id="2508721"/>
    <lineage>
        <taxon>Bacteria</taxon>
        <taxon>Pseudomonadati</taxon>
        <taxon>Bacteroidota</taxon>
        <taxon>Chitinophagia</taxon>
        <taxon>Chitinophagales</taxon>
        <taxon>Chitinophagaceae</taxon>
        <taxon>Filimonas</taxon>
    </lineage>
</organism>
<comment type="caution">
    <text evidence="1">The sequence shown here is derived from an EMBL/GenBank/DDBJ whole genome shotgun (WGS) entry which is preliminary data.</text>
</comment>
<accession>A0A4Q1D7P2</accession>
<dbReference type="AlphaFoldDB" id="A0A4Q1D7P2"/>
<protein>
    <submittedName>
        <fullName evidence="1">Uncharacterized protein</fullName>
    </submittedName>
</protein>
<name>A0A4Q1D7P2_9BACT</name>
<dbReference type="EMBL" id="SDHZ01000001">
    <property type="protein sequence ID" value="RXK85314.1"/>
    <property type="molecule type" value="Genomic_DNA"/>
</dbReference>
<proteinExistence type="predicted"/>